<evidence type="ECO:0000313" key="1">
    <source>
        <dbReference type="EMBL" id="KAJ8867509.1"/>
    </source>
</evidence>
<evidence type="ECO:0000313" key="2">
    <source>
        <dbReference type="Proteomes" id="UP001159363"/>
    </source>
</evidence>
<comment type="caution">
    <text evidence="1">The sequence shown here is derived from an EMBL/GenBank/DDBJ whole genome shotgun (WGS) entry which is preliminary data.</text>
</comment>
<name>A0ABQ9G8Z7_9NEOP</name>
<reference evidence="1 2" key="1">
    <citation type="submission" date="2023-02" db="EMBL/GenBank/DDBJ databases">
        <title>LHISI_Scaffold_Assembly.</title>
        <authorList>
            <person name="Stuart O.P."/>
            <person name="Cleave R."/>
            <person name="Magrath M.J.L."/>
            <person name="Mikheyev A.S."/>
        </authorList>
    </citation>
    <scope>NUCLEOTIDE SEQUENCE [LARGE SCALE GENOMIC DNA]</scope>
    <source>
        <strain evidence="1">Daus_M_001</strain>
        <tissue evidence="1">Leg muscle</tissue>
    </source>
</reference>
<gene>
    <name evidence="1" type="ORF">PR048_031311</name>
</gene>
<dbReference type="EMBL" id="JARBHB010000015">
    <property type="protein sequence ID" value="KAJ8867509.1"/>
    <property type="molecule type" value="Genomic_DNA"/>
</dbReference>
<organism evidence="1 2">
    <name type="scientific">Dryococelus australis</name>
    <dbReference type="NCBI Taxonomy" id="614101"/>
    <lineage>
        <taxon>Eukaryota</taxon>
        <taxon>Metazoa</taxon>
        <taxon>Ecdysozoa</taxon>
        <taxon>Arthropoda</taxon>
        <taxon>Hexapoda</taxon>
        <taxon>Insecta</taxon>
        <taxon>Pterygota</taxon>
        <taxon>Neoptera</taxon>
        <taxon>Polyneoptera</taxon>
        <taxon>Phasmatodea</taxon>
        <taxon>Verophasmatodea</taxon>
        <taxon>Anareolatae</taxon>
        <taxon>Phasmatidae</taxon>
        <taxon>Eurycanthinae</taxon>
        <taxon>Dryococelus</taxon>
    </lineage>
</organism>
<dbReference type="Proteomes" id="UP001159363">
    <property type="component" value="Chromosome 14"/>
</dbReference>
<keyword evidence="2" id="KW-1185">Reference proteome</keyword>
<sequence>MEVNVTQNDGGRDLAVVCAQKLKISRRYPVSIHFVGSLPIFACSKRVRRCHWLAGFAEEFPLLELLRSYVIPSAPHFAPIGSPTQPTIVSGLPIRIKQRVDAGRRRRLCCMKFVLRRRTATDEKKKKKKNLGSISSVADKLLRYCETTNGIGRRSSNATQRNAVLLLTDLSAKCIGGHRGVVVILLSSDLGEPGSIPGGGNSWILACGNRGGQCRWSAGFLGDLPFTPSSLHRTSPRFTLVGFQDLYVKSCPDIFTRPFIHSECIIVATAIFIHQNKRAKIFMSSDEHIKSIDPLVDTRIGCLLSQWKATIGPAFSRRCQTPCGPMAKNQFCTTWAPMTLRIIVLKYPPMTLRIIVLEYPTVVAIHSSPSWTSRAVGVKEPAYLSEVFSAFEAEKRASDTDDPATHIKCAIALKKTMYLRVPGQESRELYGRH</sequence>
<protein>
    <submittedName>
        <fullName evidence="1">Uncharacterized protein</fullName>
    </submittedName>
</protein>
<accession>A0ABQ9G8Z7</accession>
<proteinExistence type="predicted"/>